<dbReference type="InterPro" id="IPR015915">
    <property type="entry name" value="Kelch-typ_b-propeller"/>
</dbReference>
<dbReference type="PANTHER" id="PTHR46647">
    <property type="entry name" value="RAB9 EFFECTOR PROTEIN WITH KELCH MOTIFS"/>
    <property type="match status" value="1"/>
</dbReference>
<dbReference type="AlphaFoldDB" id="A0A1J4KID4"/>
<proteinExistence type="predicted"/>
<dbReference type="RefSeq" id="XP_068362582.1">
    <property type="nucleotide sequence ID" value="XM_068491942.1"/>
</dbReference>
<dbReference type="OrthoDB" id="10251809at2759"/>
<dbReference type="GeneID" id="94826646"/>
<accession>A0A1J4KID4</accession>
<keyword evidence="1" id="KW-0880">Kelch repeat</keyword>
<evidence type="ECO:0000256" key="2">
    <source>
        <dbReference type="ARBA" id="ARBA00022737"/>
    </source>
</evidence>
<dbReference type="VEuPathDB" id="TrichDB:TRFO_04500"/>
<keyword evidence="4" id="KW-1185">Reference proteome</keyword>
<evidence type="ECO:0000313" key="4">
    <source>
        <dbReference type="Proteomes" id="UP000179807"/>
    </source>
</evidence>
<dbReference type="PANTHER" id="PTHR46647:SF1">
    <property type="entry name" value="RAB9 EFFECTOR PROTEIN WITH KELCH MOTIFS"/>
    <property type="match status" value="1"/>
</dbReference>
<organism evidence="3 4">
    <name type="scientific">Tritrichomonas foetus</name>
    <dbReference type="NCBI Taxonomy" id="1144522"/>
    <lineage>
        <taxon>Eukaryota</taxon>
        <taxon>Metamonada</taxon>
        <taxon>Parabasalia</taxon>
        <taxon>Tritrichomonadida</taxon>
        <taxon>Tritrichomonadidae</taxon>
        <taxon>Tritrichomonas</taxon>
    </lineage>
</organism>
<comment type="caution">
    <text evidence="3">The sequence shown here is derived from an EMBL/GenBank/DDBJ whole genome shotgun (WGS) entry which is preliminary data.</text>
</comment>
<protein>
    <submittedName>
        <fullName evidence="3">Kelch motif family protein</fullName>
    </submittedName>
</protein>
<gene>
    <name evidence="3" type="ORF">TRFO_04500</name>
</gene>
<keyword evidence="2" id="KW-0677">Repeat</keyword>
<dbReference type="EMBL" id="MLAK01000638">
    <property type="protein sequence ID" value="OHT09446.1"/>
    <property type="molecule type" value="Genomic_DNA"/>
</dbReference>
<dbReference type="Gene3D" id="2.120.10.80">
    <property type="entry name" value="Kelch-type beta propeller"/>
    <property type="match status" value="2"/>
</dbReference>
<dbReference type="InterPro" id="IPR052124">
    <property type="entry name" value="Rab9_kelch_effector"/>
</dbReference>
<evidence type="ECO:0000256" key="1">
    <source>
        <dbReference type="ARBA" id="ARBA00022441"/>
    </source>
</evidence>
<dbReference type="Pfam" id="PF24681">
    <property type="entry name" value="Kelch_KLHDC2_KLHL20_DRC7"/>
    <property type="match status" value="1"/>
</dbReference>
<reference evidence="3" key="1">
    <citation type="submission" date="2016-10" db="EMBL/GenBank/DDBJ databases">
        <authorList>
            <person name="Benchimol M."/>
            <person name="Almeida L.G."/>
            <person name="Vasconcelos A.T."/>
            <person name="Perreira-Neves A."/>
            <person name="Rosa I.A."/>
            <person name="Tasca T."/>
            <person name="Bogo M.R."/>
            <person name="de Souza W."/>
        </authorList>
    </citation>
    <scope>NUCLEOTIDE SEQUENCE [LARGE SCALE GENOMIC DNA]</scope>
    <source>
        <strain evidence="3">K</strain>
    </source>
</reference>
<dbReference type="Proteomes" id="UP000179807">
    <property type="component" value="Unassembled WGS sequence"/>
</dbReference>
<dbReference type="SUPFAM" id="SSF117281">
    <property type="entry name" value="Kelch motif"/>
    <property type="match status" value="1"/>
</dbReference>
<evidence type="ECO:0000313" key="3">
    <source>
        <dbReference type="EMBL" id="OHT09446.1"/>
    </source>
</evidence>
<sequence length="418" mass="46628">MGGDSSVATDQFSHPYCNDLYVPVGEPRMNSERKDASAPTNNLKLYERRPNLLKSAFSGIWSVRLPASIAPIPRTGHFYVYDQDEHRLFVGYGIDSQNQTMSDLWCLDTHTHKWNKIRLTGSIYSGRSGSRAIILKNPNSNPNNTNFNNNFANDSDNTETSQICRLIIFGGFAEQSYYADLHAIDIMSDGTGIVSPISTTGEAPSPRSSPIFVKYEKYIYLWGGFNGEWPTSLHVLDLETLNWTEHPQDIAGRITVPGVILQNRYFAYGGSKSGGMIVLDFESRNILLTPTTGSEPPSGVLGSGMALVERYLFFFGGKAASNWTLMYACDIEKMWWFVFHVMPDGDTVSIADGTISELGLFMLPRIHSFAVCYVREMRQIMACLGAPEKDPPPLFIVNIGEAMGVIHLREDMLDMIPK</sequence>
<name>A0A1J4KID4_9EUKA</name>